<sequence length="612" mass="68369">MFTFPSSREKIKPEKELQRARKQIIKCKIAIRDIIRQLDLYTSTGSVDDPLMPTDQSTNPEHVCMLSSEVAFILPMIHLSVLFFSSVLPTSSHGWLCKFCLCKVRILETINAHLGTSFTVKCHFEDIFKETTELIDSEDALDEDWLSEYSGDEDYDPDENEASGDCMDSGEKIMSDDSNGSGSPLYSPNDDIPDFISADLNVVEGFCHTNLDLGIDAVEDDFAQILTYQRPRRDVDYRRLNEEMFGKITGNEEQSEDEDWGHERRKKRTHSGVAGDNSVGFLNVISDEKSQKKGRKLFRIPPAAVEVLRRAFAENELPPRDVKENLSRELGISFEKVFSVGMLDWINVLSCVLLRHSTKFLYFSFSISCGYILDNVDIGAIFQAEGNSHNTAPSKSSKNKGKAGISGKTGRNGHVTGPCNNLRTNEEKTGISGKFDSGDNSCLVPFSEVINVPTRLPHNFEMRKMESTRSPARLHNKGGFLSATVQIKESTLLPTGKPCWQSEMSHPTTNEVSTSAQATTWIDAGACAEEQEPTPWVDIGVSDYQPFLDVIDDMCGLEWRLQRLKENMLSSSIDGQTAASESDKRNQTVVLVPTAELKEKLPHDGLFGHYCP</sequence>
<proteinExistence type="predicted"/>
<evidence type="ECO:0000256" key="1">
    <source>
        <dbReference type="ARBA" id="ARBA00004123"/>
    </source>
</evidence>
<dbReference type="STRING" id="4577.A0A1D6H0V1"/>
<dbReference type="PANTHER" id="PTHR12628:SF10">
    <property type="entry name" value="HOMEOBOX DOMAIN-CONTAINING PROTEIN"/>
    <property type="match status" value="1"/>
</dbReference>
<dbReference type="EMBL" id="CM000781">
    <property type="protein sequence ID" value="AQK68518.1"/>
    <property type="molecule type" value="Genomic_DNA"/>
</dbReference>
<dbReference type="InParanoid" id="A0A1D6H0V1"/>
<dbReference type="InterPro" id="IPR009057">
    <property type="entry name" value="Homeodomain-like_sf"/>
</dbReference>
<dbReference type="PANTHER" id="PTHR12628">
    <property type="entry name" value="POLYCOMB-LIKE TRANSCRIPTION FACTOR"/>
    <property type="match status" value="1"/>
</dbReference>
<reference evidence="4" key="1">
    <citation type="submission" date="2015-12" db="EMBL/GenBank/DDBJ databases">
        <title>Update maize B73 reference genome by single molecule sequencing technologies.</title>
        <authorList>
            <consortium name="Maize Genome Sequencing Project"/>
            <person name="Ware D."/>
        </authorList>
    </citation>
    <scope>NUCLEOTIDE SEQUENCE</scope>
    <source>
        <tissue evidence="4">Seedling</tissue>
    </source>
</reference>
<dbReference type="AlphaFoldDB" id="A0A1D6H0V1"/>
<keyword evidence="4" id="KW-0238">DNA-binding</keyword>
<dbReference type="IntAct" id="A0A1D6H0V1">
    <property type="interactions" value="1"/>
</dbReference>
<dbReference type="ExpressionAtlas" id="A0A1D6H0V1">
    <property type="expression patterns" value="baseline and differential"/>
</dbReference>
<comment type="subcellular location">
    <subcellularLocation>
        <location evidence="1">Nucleus</location>
    </subcellularLocation>
</comment>
<keyword evidence="2" id="KW-0539">Nucleus</keyword>
<evidence type="ECO:0000256" key="2">
    <source>
        <dbReference type="ARBA" id="ARBA00023242"/>
    </source>
</evidence>
<feature type="region of interest" description="Disordered" evidence="3">
    <location>
        <begin position="388"/>
        <end position="423"/>
    </location>
</feature>
<keyword evidence="4" id="KW-0371">Homeobox</keyword>
<dbReference type="SUPFAM" id="SSF46689">
    <property type="entry name" value="Homeodomain-like"/>
    <property type="match status" value="1"/>
</dbReference>
<gene>
    <name evidence="4" type="ORF">ZEAMMB73_Zm00001d015265</name>
</gene>
<protein>
    <submittedName>
        <fullName evidence="4">Pathogenesis-related homeodomain protein</fullName>
    </submittedName>
</protein>
<dbReference type="FunCoup" id="A0A1D6H0V1">
    <property type="interactions" value="1720"/>
</dbReference>
<evidence type="ECO:0000313" key="4">
    <source>
        <dbReference type="EMBL" id="AQK68518.1"/>
    </source>
</evidence>
<organism evidence="4">
    <name type="scientific">Zea mays</name>
    <name type="common">Maize</name>
    <dbReference type="NCBI Taxonomy" id="4577"/>
    <lineage>
        <taxon>Eukaryota</taxon>
        <taxon>Viridiplantae</taxon>
        <taxon>Streptophyta</taxon>
        <taxon>Embryophyta</taxon>
        <taxon>Tracheophyta</taxon>
        <taxon>Spermatophyta</taxon>
        <taxon>Magnoliopsida</taxon>
        <taxon>Liliopsida</taxon>
        <taxon>Poales</taxon>
        <taxon>Poaceae</taxon>
        <taxon>PACMAD clade</taxon>
        <taxon>Panicoideae</taxon>
        <taxon>Andropogonodae</taxon>
        <taxon>Andropogoneae</taxon>
        <taxon>Tripsacinae</taxon>
        <taxon>Zea</taxon>
    </lineage>
</organism>
<dbReference type="GO" id="GO:0003677">
    <property type="term" value="F:DNA binding"/>
    <property type="evidence" value="ECO:0007669"/>
    <property type="project" value="UniProtKB-KW"/>
</dbReference>
<feature type="compositionally biased region" description="Acidic residues" evidence="3">
    <location>
        <begin position="148"/>
        <end position="162"/>
    </location>
</feature>
<accession>A0A1D6H0V1</accession>
<dbReference type="SMR" id="A0A1D6H0V1"/>
<dbReference type="GO" id="GO:0005634">
    <property type="term" value="C:nucleus"/>
    <property type="evidence" value="ECO:0007669"/>
    <property type="project" value="UniProtKB-SubCell"/>
</dbReference>
<name>A0A1D6H0V1_MAIZE</name>
<feature type="region of interest" description="Disordered" evidence="3">
    <location>
        <begin position="249"/>
        <end position="271"/>
    </location>
</feature>
<evidence type="ECO:0000256" key="3">
    <source>
        <dbReference type="SAM" id="MobiDB-lite"/>
    </source>
</evidence>
<feature type="region of interest" description="Disordered" evidence="3">
    <location>
        <begin position="148"/>
        <end position="184"/>
    </location>
</feature>